<dbReference type="SUPFAM" id="SSF55205">
    <property type="entry name" value="EPT/RTPC-like"/>
    <property type="match status" value="1"/>
</dbReference>
<dbReference type="InterPro" id="IPR020719">
    <property type="entry name" value="RNA3'_term_phos_cycl-like_CS"/>
</dbReference>
<dbReference type="InterPro" id="IPR013792">
    <property type="entry name" value="RNA3'P_cycl/enolpyr_Trfase_a/b"/>
</dbReference>
<dbReference type="InterPro" id="IPR037136">
    <property type="entry name" value="RNA3'_phos_cyclase_dom_sf"/>
</dbReference>
<gene>
    <name evidence="3" type="ORF">TeGR_g15144</name>
</gene>
<feature type="domain" description="RNA 3'-terminal phosphate cyclase" evidence="2">
    <location>
        <begin position="21"/>
        <end position="320"/>
    </location>
</feature>
<evidence type="ECO:0000259" key="2">
    <source>
        <dbReference type="Pfam" id="PF01137"/>
    </source>
</evidence>
<keyword evidence="4" id="KW-1185">Reference proteome</keyword>
<dbReference type="PANTHER" id="PTHR11096">
    <property type="entry name" value="RNA 3' TERMINAL PHOSPHATE CYCLASE"/>
    <property type="match status" value="1"/>
</dbReference>
<dbReference type="Gene3D" id="3.65.10.20">
    <property type="entry name" value="RNA 3'-terminal phosphate cyclase domain"/>
    <property type="match status" value="1"/>
</dbReference>
<dbReference type="InterPro" id="IPR036553">
    <property type="entry name" value="RPTC_insert"/>
</dbReference>
<reference evidence="3 4" key="1">
    <citation type="journal article" date="2023" name="Commun. Biol.">
        <title>Genome analysis of Parmales, the sister group of diatoms, reveals the evolutionary specialization of diatoms from phago-mixotrophs to photoautotrophs.</title>
        <authorList>
            <person name="Ban H."/>
            <person name="Sato S."/>
            <person name="Yoshikawa S."/>
            <person name="Yamada K."/>
            <person name="Nakamura Y."/>
            <person name="Ichinomiya M."/>
            <person name="Sato N."/>
            <person name="Blanc-Mathieu R."/>
            <person name="Endo H."/>
            <person name="Kuwata A."/>
            <person name="Ogata H."/>
        </authorList>
    </citation>
    <scope>NUCLEOTIDE SEQUENCE [LARGE SCALE GENOMIC DNA]</scope>
</reference>
<proteinExistence type="predicted"/>
<dbReference type="Pfam" id="PF01137">
    <property type="entry name" value="RTC"/>
    <property type="match status" value="1"/>
</dbReference>
<dbReference type="Proteomes" id="UP001165060">
    <property type="component" value="Unassembled WGS sequence"/>
</dbReference>
<protein>
    <recommendedName>
        <fullName evidence="2">RNA 3'-terminal phosphate cyclase domain-containing protein</fullName>
    </recommendedName>
</protein>
<name>A0ABQ6MEP0_9STRA</name>
<organism evidence="3 4">
    <name type="scientific">Tetraparma gracilis</name>
    <dbReference type="NCBI Taxonomy" id="2962635"/>
    <lineage>
        <taxon>Eukaryota</taxon>
        <taxon>Sar</taxon>
        <taxon>Stramenopiles</taxon>
        <taxon>Ochrophyta</taxon>
        <taxon>Bolidophyceae</taxon>
        <taxon>Parmales</taxon>
        <taxon>Triparmaceae</taxon>
        <taxon>Tetraparma</taxon>
    </lineage>
</organism>
<accession>A0ABQ6MEP0</accession>
<dbReference type="InterPro" id="IPR023797">
    <property type="entry name" value="RNA3'_phos_cyclase_dom"/>
</dbReference>
<evidence type="ECO:0000256" key="1">
    <source>
        <dbReference type="SAM" id="MobiDB-lite"/>
    </source>
</evidence>
<evidence type="ECO:0000313" key="4">
    <source>
        <dbReference type="Proteomes" id="UP001165060"/>
    </source>
</evidence>
<dbReference type="PROSITE" id="PS01287">
    <property type="entry name" value="RTC"/>
    <property type="match status" value="1"/>
</dbReference>
<sequence length="356" mass="36804">MELEVVDIDGSTMEGGGQGSNLCAEITGLELMGAEKGSTAFSTKPLIRERVSGDVVADAGTAGATTLMLQVALPPFLFMNPFPDACLVLRGGTDVAYSPPAAHAQLVLAPLLALMGVKLDVNVARRGFNPRGGGELRVTSEMLGNQIHSIDLTTRGAVVAIRGTVAAERGGSDVAAAVRASILPLLAALPGCQEAELHVDIDVEPGAPEGGNKKKRKHKQGPSVSVQLAATTDTGCVLSANLLQDGITNAGAAAAAVCGELGALLASGCCVDEHTADQLIVYMALAKGTSRIKCPGASSLSSQHLPTVLHFVEKVIDVRFFTSATPDGCQLVECTAYGRMKNQWLTDDITELPPPK</sequence>
<dbReference type="EMBL" id="BRYB01000193">
    <property type="protein sequence ID" value="GMI24962.1"/>
    <property type="molecule type" value="Genomic_DNA"/>
</dbReference>
<feature type="region of interest" description="Disordered" evidence="1">
    <location>
        <begin position="203"/>
        <end position="223"/>
    </location>
</feature>
<comment type="caution">
    <text evidence="3">The sequence shown here is derived from an EMBL/GenBank/DDBJ whole genome shotgun (WGS) entry which is preliminary data.</text>
</comment>
<dbReference type="Gene3D" id="3.30.360.20">
    <property type="entry name" value="RNA 3'-terminal phosphate cyclase, insert domain"/>
    <property type="match status" value="1"/>
</dbReference>
<dbReference type="InterPro" id="IPR000228">
    <property type="entry name" value="RNA3'_term_phos_cyc"/>
</dbReference>
<evidence type="ECO:0000313" key="3">
    <source>
        <dbReference type="EMBL" id="GMI24962.1"/>
    </source>
</evidence>
<dbReference type="PANTHER" id="PTHR11096:SF0">
    <property type="entry name" value="RNA 3'-TERMINAL PHOSPHATE CYCLASE"/>
    <property type="match status" value="1"/>
</dbReference>